<dbReference type="AlphaFoldDB" id="A0A6J7TSE9"/>
<accession>A0A6J7TSE9</accession>
<name>A0A6J7TSE9_9ZZZZ</name>
<evidence type="ECO:0000313" key="1">
    <source>
        <dbReference type="EMBL" id="CAB5056080.1"/>
    </source>
</evidence>
<proteinExistence type="predicted"/>
<gene>
    <name evidence="1" type="ORF">UFOPK4307_00481</name>
</gene>
<reference evidence="1" key="1">
    <citation type="submission" date="2020-05" db="EMBL/GenBank/DDBJ databases">
        <authorList>
            <person name="Chiriac C."/>
            <person name="Salcher M."/>
            <person name="Ghai R."/>
            <person name="Kavagutti S V."/>
        </authorList>
    </citation>
    <scope>NUCLEOTIDE SEQUENCE</scope>
</reference>
<protein>
    <submittedName>
        <fullName evidence="1">Unannotated protein</fullName>
    </submittedName>
</protein>
<dbReference type="EMBL" id="CAFBQO010000052">
    <property type="protein sequence ID" value="CAB5056080.1"/>
    <property type="molecule type" value="Genomic_DNA"/>
</dbReference>
<sequence length="61" mass="6528">MNFAARDCGLVAGRSPAGLKVFAVVGLNAFFGFSKVRSSRDCFGLPFGAPSMFFDFEAVRS</sequence>
<organism evidence="1">
    <name type="scientific">freshwater metagenome</name>
    <dbReference type="NCBI Taxonomy" id="449393"/>
    <lineage>
        <taxon>unclassified sequences</taxon>
        <taxon>metagenomes</taxon>
        <taxon>ecological metagenomes</taxon>
    </lineage>
</organism>